<dbReference type="SMART" id="SM00487">
    <property type="entry name" value="DEXDc"/>
    <property type="match status" value="1"/>
</dbReference>
<dbReference type="InterPro" id="IPR027417">
    <property type="entry name" value="P-loop_NTPase"/>
</dbReference>
<name>A0A0X3PR23_SCHSO</name>
<proteinExistence type="predicted"/>
<dbReference type="PROSITE" id="PS51194">
    <property type="entry name" value="HELICASE_CTER"/>
    <property type="match status" value="1"/>
</dbReference>
<sequence>MPFQRDGVRLGLQRGGRILLADDMGLGKTLQGLAIAAAFRSEWPLLIVTPSSVRFTWREQILRWLGGPLNIHRSDIDVVCSARAFTTDDYLNPRQGPSLITVLSYDLLSRCAAKLSEFPPFGVVIMDESHFLKNFKTARTKAAMPMLKAAKRVILLTGTPALSRPVELFPQITAVRPSLFKGGFHEFGLRYCAAKENPWGWDYSGCSNMQELQIILEATIMIRRVKSDVLSQLPPKRREVVILDPSLIKSASIKHLECKMSAVELKALEKHGELLRYFKETSRVKLSAVEQYVSDLLEADRKFIVFAHHVEMLDAIHRLLDSKSVRFIRIDGKTPSDQRQVVCERFQLEEACKVALLSITAAGTGINLTAATLVVFAELFWNPGILIQAEDRAYRIGQQDSVNVRYLLAEGTADDHIWTLVKTKLDVLTRAGLNQESFENVDLTRAQSSSAKDNTRTLDSFFTKSDSELPPDVMAAFDEPLSLPQVPLETPATRILLSEDSVSRRLSPIFPAEGPVCPEAHSSASHSSSCPTTAVDGFSRQRSQTVLVPASPEQDAVLPAPPLPSLEPKLPIPGGSGGQTFSAAEDGFPDEDDAIFQEAAVAAETKWLTDALLSDQFDDSAFS</sequence>
<dbReference type="EMBL" id="GEEE01013569">
    <property type="protein sequence ID" value="JAP49656.1"/>
    <property type="molecule type" value="Transcribed_RNA"/>
</dbReference>
<dbReference type="Gene3D" id="3.40.50.10810">
    <property type="entry name" value="Tandem AAA-ATPase domain"/>
    <property type="match status" value="1"/>
</dbReference>
<feature type="domain" description="Helicase C-terminal" evidence="3">
    <location>
        <begin position="288"/>
        <end position="444"/>
    </location>
</feature>
<dbReference type="AlphaFoldDB" id="A0A0X3PR23"/>
<dbReference type="GO" id="GO:0016787">
    <property type="term" value="F:hydrolase activity"/>
    <property type="evidence" value="ECO:0007669"/>
    <property type="project" value="UniProtKB-KW"/>
</dbReference>
<feature type="domain" description="Helicase ATP-binding" evidence="2">
    <location>
        <begin position="9"/>
        <end position="178"/>
    </location>
</feature>
<dbReference type="PROSITE" id="PS51192">
    <property type="entry name" value="HELICASE_ATP_BIND_1"/>
    <property type="match status" value="1"/>
</dbReference>
<dbReference type="Pfam" id="PF00271">
    <property type="entry name" value="Helicase_C"/>
    <property type="match status" value="1"/>
</dbReference>
<evidence type="ECO:0008006" key="5">
    <source>
        <dbReference type="Google" id="ProtNLM"/>
    </source>
</evidence>
<dbReference type="CDD" id="cd18793">
    <property type="entry name" value="SF2_C_SNF"/>
    <property type="match status" value="1"/>
</dbReference>
<evidence type="ECO:0000259" key="2">
    <source>
        <dbReference type="PROSITE" id="PS51192"/>
    </source>
</evidence>
<dbReference type="GO" id="GO:0005524">
    <property type="term" value="F:ATP binding"/>
    <property type="evidence" value="ECO:0007669"/>
    <property type="project" value="InterPro"/>
</dbReference>
<dbReference type="Gene3D" id="3.40.50.300">
    <property type="entry name" value="P-loop containing nucleotide triphosphate hydrolases"/>
    <property type="match status" value="1"/>
</dbReference>
<gene>
    <name evidence="4" type="ORF">TR120385</name>
</gene>
<dbReference type="FunFam" id="3.40.50.300:FF:003021">
    <property type="entry name" value="Uncharacterized protein (Fragment)"/>
    <property type="match status" value="1"/>
</dbReference>
<dbReference type="InterPro" id="IPR000330">
    <property type="entry name" value="SNF2_N"/>
</dbReference>
<dbReference type="SMART" id="SM00490">
    <property type="entry name" value="HELICc"/>
    <property type="match status" value="1"/>
</dbReference>
<dbReference type="Pfam" id="PF00176">
    <property type="entry name" value="SNF2-rel_dom"/>
    <property type="match status" value="1"/>
</dbReference>
<dbReference type="PANTHER" id="PTHR45766:SF6">
    <property type="entry name" value="SWI_SNF-RELATED MATRIX-ASSOCIATED ACTIN-DEPENDENT REGULATOR OF CHROMATIN SUBFAMILY A-LIKE PROTEIN 1"/>
    <property type="match status" value="1"/>
</dbReference>
<evidence type="ECO:0000313" key="4">
    <source>
        <dbReference type="EMBL" id="JAP49656.1"/>
    </source>
</evidence>
<evidence type="ECO:0000259" key="3">
    <source>
        <dbReference type="PROSITE" id="PS51194"/>
    </source>
</evidence>
<organism evidence="4">
    <name type="scientific">Schistocephalus solidus</name>
    <name type="common">Tapeworm</name>
    <dbReference type="NCBI Taxonomy" id="70667"/>
    <lineage>
        <taxon>Eukaryota</taxon>
        <taxon>Metazoa</taxon>
        <taxon>Spiralia</taxon>
        <taxon>Lophotrochozoa</taxon>
        <taxon>Platyhelminthes</taxon>
        <taxon>Cestoda</taxon>
        <taxon>Eucestoda</taxon>
        <taxon>Diphyllobothriidea</taxon>
        <taxon>Diphyllobothriidae</taxon>
        <taxon>Schistocephalus</taxon>
    </lineage>
</organism>
<protein>
    <recommendedName>
        <fullName evidence="5">SWI/SNF-related matrix-associated actin-dependent regulator of chromatin subfamily A-like protein 1</fullName>
    </recommendedName>
</protein>
<dbReference type="InterPro" id="IPR038718">
    <property type="entry name" value="SNF2-like_sf"/>
</dbReference>
<dbReference type="InterPro" id="IPR001650">
    <property type="entry name" value="Helicase_C-like"/>
</dbReference>
<dbReference type="GO" id="GO:0031297">
    <property type="term" value="P:replication fork processing"/>
    <property type="evidence" value="ECO:0007669"/>
    <property type="project" value="TreeGrafter"/>
</dbReference>
<evidence type="ECO:0000256" key="1">
    <source>
        <dbReference type="ARBA" id="ARBA00022801"/>
    </source>
</evidence>
<reference evidence="4" key="1">
    <citation type="submission" date="2016-01" db="EMBL/GenBank/DDBJ databases">
        <title>Reference transcriptome for the parasite Schistocephalus solidus: insights into the molecular evolution of parasitism.</title>
        <authorList>
            <person name="Hebert F.O."/>
            <person name="Grambauer S."/>
            <person name="Barber I."/>
            <person name="Landry C.R."/>
            <person name="Aubin-Horth N."/>
        </authorList>
    </citation>
    <scope>NUCLEOTIDE SEQUENCE</scope>
</reference>
<dbReference type="GO" id="GO:0006281">
    <property type="term" value="P:DNA repair"/>
    <property type="evidence" value="ECO:0007669"/>
    <property type="project" value="TreeGrafter"/>
</dbReference>
<dbReference type="InterPro" id="IPR014001">
    <property type="entry name" value="Helicase_ATP-bd"/>
</dbReference>
<keyword evidence="1" id="KW-0378">Hydrolase</keyword>
<accession>A0A0X3PR23</accession>
<dbReference type="InterPro" id="IPR049730">
    <property type="entry name" value="SNF2/RAD54-like_C"/>
</dbReference>
<dbReference type="PANTHER" id="PTHR45766">
    <property type="entry name" value="DNA ANNEALING HELICASE AND ENDONUCLEASE ZRANB3 FAMILY MEMBER"/>
    <property type="match status" value="1"/>
</dbReference>
<dbReference type="GO" id="GO:0043596">
    <property type="term" value="C:nuclear replication fork"/>
    <property type="evidence" value="ECO:0007669"/>
    <property type="project" value="TreeGrafter"/>
</dbReference>
<dbReference type="SUPFAM" id="SSF52540">
    <property type="entry name" value="P-loop containing nucleoside triphosphate hydrolases"/>
    <property type="match status" value="2"/>
</dbReference>
<dbReference type="CDD" id="cd18010">
    <property type="entry name" value="DEXHc_HARP_SMARCAL1"/>
    <property type="match status" value="1"/>
</dbReference>
<dbReference type="EMBL" id="GEEE01017618">
    <property type="protein sequence ID" value="JAP45607.1"/>
    <property type="molecule type" value="Transcribed_RNA"/>
</dbReference>